<dbReference type="AlphaFoldDB" id="A0A1R1B4I6"/>
<protein>
    <recommendedName>
        <fullName evidence="6">O-antigen ligase-related domain-containing protein</fullName>
    </recommendedName>
</protein>
<feature type="transmembrane region" description="Helical" evidence="5">
    <location>
        <begin position="436"/>
        <end position="461"/>
    </location>
</feature>
<feature type="transmembrane region" description="Helical" evidence="5">
    <location>
        <begin position="63"/>
        <end position="81"/>
    </location>
</feature>
<evidence type="ECO:0000256" key="3">
    <source>
        <dbReference type="ARBA" id="ARBA00022989"/>
    </source>
</evidence>
<sequence>MIVNEAIFIKPKKNILLYCCVIIIAIFIGLFTPNHTNIMLQIGCVFAAFVPALILSLRDHPMLIPYIVGCWVFSPALRRYLDWSVGEFQQFSLILILPHIVTFTLLFSILRNNKNRSMKQEFLSNRFYIFFLVSYIYATILGVALNKTSGIYDAIGYVAPALIFFYFFYKSFSQLEIENMIRVIVCYALIVSIYGWFQYLTLPSWDKFWLVNANMNSIGKPEPLGFRMFSTMNSQGPVAVFLSTVVVFMIMNKRWRGPVGSLGIALVITALFITLVRSAWITLIFGLVAYIAFMEKGKKIGKIISIVLIGICSYFLISKLPGAENITSRIETFQNIDEDHSFQERIELVLTATPQILGNPLGRGFGSIGRSTILGDGQSFAGLGSVDNGYLGVFSTFGVIGGLVFFIGLFSLFWHIKQLNNNMFRALALSSVVQLFVTFLFGGGLLGYQGVLFWLFVSIAITKIDFNKDRPAVAILLK</sequence>
<feature type="transmembrane region" description="Helical" evidence="5">
    <location>
        <begin position="390"/>
        <end position="416"/>
    </location>
</feature>
<feature type="transmembrane region" description="Helical" evidence="5">
    <location>
        <begin position="151"/>
        <end position="169"/>
    </location>
</feature>
<evidence type="ECO:0000256" key="5">
    <source>
        <dbReference type="SAM" id="Phobius"/>
    </source>
</evidence>
<feature type="transmembrane region" description="Helical" evidence="5">
    <location>
        <begin position="263"/>
        <end position="293"/>
    </location>
</feature>
<feature type="domain" description="O-antigen ligase-related" evidence="6">
    <location>
        <begin position="263"/>
        <end position="406"/>
    </location>
</feature>
<keyword evidence="3 5" id="KW-1133">Transmembrane helix</keyword>
<evidence type="ECO:0000256" key="2">
    <source>
        <dbReference type="ARBA" id="ARBA00022692"/>
    </source>
</evidence>
<proteinExistence type="predicted"/>
<evidence type="ECO:0000313" key="7">
    <source>
        <dbReference type="EMBL" id="OME93893.1"/>
    </source>
</evidence>
<evidence type="ECO:0000256" key="4">
    <source>
        <dbReference type="ARBA" id="ARBA00023136"/>
    </source>
</evidence>
<organism evidence="7 8">
    <name type="scientific">Paenibacillus lautus</name>
    <name type="common">Bacillus lautus</name>
    <dbReference type="NCBI Taxonomy" id="1401"/>
    <lineage>
        <taxon>Bacteria</taxon>
        <taxon>Bacillati</taxon>
        <taxon>Bacillota</taxon>
        <taxon>Bacilli</taxon>
        <taxon>Bacillales</taxon>
        <taxon>Paenibacillaceae</taxon>
        <taxon>Paenibacillus</taxon>
    </lineage>
</organism>
<evidence type="ECO:0000256" key="1">
    <source>
        <dbReference type="ARBA" id="ARBA00004141"/>
    </source>
</evidence>
<dbReference type="PANTHER" id="PTHR37422">
    <property type="entry name" value="TEICHURONIC ACID BIOSYNTHESIS PROTEIN TUAE"/>
    <property type="match status" value="1"/>
</dbReference>
<feature type="transmembrane region" description="Helical" evidence="5">
    <location>
        <begin position="87"/>
        <end position="107"/>
    </location>
</feature>
<feature type="transmembrane region" description="Helical" evidence="5">
    <location>
        <begin position="181"/>
        <end position="199"/>
    </location>
</feature>
<keyword evidence="4 5" id="KW-0472">Membrane</keyword>
<feature type="transmembrane region" description="Helical" evidence="5">
    <location>
        <begin position="15"/>
        <end position="32"/>
    </location>
</feature>
<reference evidence="7 8" key="1">
    <citation type="submission" date="2016-11" db="EMBL/GenBank/DDBJ databases">
        <title>Paenibacillus species isolates.</title>
        <authorList>
            <person name="Beno S.M."/>
        </authorList>
    </citation>
    <scope>NUCLEOTIDE SEQUENCE [LARGE SCALE GENOMIC DNA]</scope>
    <source>
        <strain evidence="7 8">FSL F4-0100</strain>
    </source>
</reference>
<accession>A0A1R1B4I6</accession>
<dbReference type="GO" id="GO:0016020">
    <property type="term" value="C:membrane"/>
    <property type="evidence" value="ECO:0007669"/>
    <property type="project" value="UniProtKB-SubCell"/>
</dbReference>
<gene>
    <name evidence="7" type="ORF">BK123_11670</name>
</gene>
<dbReference type="InterPro" id="IPR007016">
    <property type="entry name" value="O-antigen_ligase-rel_domated"/>
</dbReference>
<feature type="transmembrane region" description="Helical" evidence="5">
    <location>
        <begin position="299"/>
        <end position="317"/>
    </location>
</feature>
<dbReference type="InterPro" id="IPR051533">
    <property type="entry name" value="WaaL-like"/>
</dbReference>
<feature type="transmembrane region" description="Helical" evidence="5">
    <location>
        <begin position="127"/>
        <end position="145"/>
    </location>
</feature>
<name>A0A1R1B4I6_PAELA</name>
<dbReference type="RefSeq" id="WP_076322563.1">
    <property type="nucleotide sequence ID" value="NZ_MRTF01000003.1"/>
</dbReference>
<dbReference type="EMBL" id="MRTF01000003">
    <property type="protein sequence ID" value="OME93893.1"/>
    <property type="molecule type" value="Genomic_DNA"/>
</dbReference>
<comment type="caution">
    <text evidence="7">The sequence shown here is derived from an EMBL/GenBank/DDBJ whole genome shotgun (WGS) entry which is preliminary data.</text>
</comment>
<dbReference type="STRING" id="1401.BK123_11670"/>
<comment type="subcellular location">
    <subcellularLocation>
        <location evidence="1">Membrane</location>
        <topology evidence="1">Multi-pass membrane protein</topology>
    </subcellularLocation>
</comment>
<evidence type="ECO:0000259" key="6">
    <source>
        <dbReference type="Pfam" id="PF04932"/>
    </source>
</evidence>
<dbReference type="Pfam" id="PF04932">
    <property type="entry name" value="Wzy_C"/>
    <property type="match status" value="1"/>
</dbReference>
<feature type="transmembrane region" description="Helical" evidence="5">
    <location>
        <begin position="38"/>
        <end position="56"/>
    </location>
</feature>
<evidence type="ECO:0000313" key="8">
    <source>
        <dbReference type="Proteomes" id="UP000187074"/>
    </source>
</evidence>
<feature type="transmembrane region" description="Helical" evidence="5">
    <location>
        <begin position="234"/>
        <end position="251"/>
    </location>
</feature>
<dbReference type="OrthoDB" id="7295126at2"/>
<keyword evidence="2 5" id="KW-0812">Transmembrane</keyword>
<dbReference type="Proteomes" id="UP000187074">
    <property type="component" value="Unassembled WGS sequence"/>
</dbReference>
<dbReference type="PANTHER" id="PTHR37422:SF17">
    <property type="entry name" value="O-ANTIGEN LIGASE"/>
    <property type="match status" value="1"/>
</dbReference>